<sequence length="222" mass="23572">MDHAADEHEASRLQKAVETIAITPEAATKLVDAYRATFETKFKREPEGLEDKRRISAKIIGRYSKLSAASGAVTAAPSVIPGVGTAFAVLGGGVTDIAMALKLQVDMCMCLVEVYETELSSEDKKHLAFVLALAGSAEQLASKGGKAAVQKIAEKLVYQYLRGPALVTIKQLFKRVSITFTQKAMAKAIPAGVGVAFSSSTNYVLTRVVGRVAVAVLAKDVK</sequence>
<dbReference type="Proteomes" id="UP000253742">
    <property type="component" value="Unassembled WGS sequence"/>
</dbReference>
<evidence type="ECO:0008006" key="3">
    <source>
        <dbReference type="Google" id="ProtNLM"/>
    </source>
</evidence>
<proteinExistence type="predicted"/>
<protein>
    <recommendedName>
        <fullName evidence="3">EcsC family protein</fullName>
    </recommendedName>
</protein>
<organism evidence="1 2">
    <name type="scientific">Streptomyces parvulus</name>
    <dbReference type="NCBI Taxonomy" id="146923"/>
    <lineage>
        <taxon>Bacteria</taxon>
        <taxon>Bacillati</taxon>
        <taxon>Actinomycetota</taxon>
        <taxon>Actinomycetes</taxon>
        <taxon>Kitasatosporales</taxon>
        <taxon>Streptomycetaceae</taxon>
        <taxon>Streptomyces</taxon>
    </lineage>
</organism>
<dbReference type="OrthoDB" id="6841790at2"/>
<evidence type="ECO:0000313" key="1">
    <source>
        <dbReference type="EMBL" id="RDD89789.1"/>
    </source>
</evidence>
<dbReference type="RefSeq" id="WP_114527916.1">
    <property type="nucleotide sequence ID" value="NZ_QQBH01000004.1"/>
</dbReference>
<gene>
    <name evidence="1" type="ORF">DVZ84_07030</name>
</gene>
<dbReference type="EMBL" id="QQBH01000004">
    <property type="protein sequence ID" value="RDD89789.1"/>
    <property type="molecule type" value="Genomic_DNA"/>
</dbReference>
<evidence type="ECO:0000313" key="2">
    <source>
        <dbReference type="Proteomes" id="UP000253742"/>
    </source>
</evidence>
<accession>A0A369VH00</accession>
<name>A0A369VH00_9ACTN</name>
<reference evidence="1 2" key="1">
    <citation type="submission" date="2018-07" db="EMBL/GenBank/DDBJ databases">
        <title>Genome guided investigation of antibiotics producing actinomycetales strain isolated from a Macau mangrove ecosystem.</title>
        <authorList>
            <person name="Hu D."/>
        </authorList>
    </citation>
    <scope>NUCLEOTIDE SEQUENCE [LARGE SCALE GENOMIC DNA]</scope>
    <source>
        <strain evidence="1 2">2297</strain>
    </source>
</reference>
<dbReference type="AlphaFoldDB" id="A0A369VH00"/>
<comment type="caution">
    <text evidence="1">The sequence shown here is derived from an EMBL/GenBank/DDBJ whole genome shotgun (WGS) entry which is preliminary data.</text>
</comment>